<organism evidence="1 2">
    <name type="scientific">Chitinophaga rhizophila</name>
    <dbReference type="NCBI Taxonomy" id="2866212"/>
    <lineage>
        <taxon>Bacteria</taxon>
        <taxon>Pseudomonadati</taxon>
        <taxon>Bacteroidota</taxon>
        <taxon>Chitinophagia</taxon>
        <taxon>Chitinophagales</taxon>
        <taxon>Chitinophagaceae</taxon>
        <taxon>Chitinophaga</taxon>
    </lineage>
</organism>
<comment type="caution">
    <text evidence="1">The sequence shown here is derived from an EMBL/GenBank/DDBJ whole genome shotgun (WGS) entry which is preliminary data.</text>
</comment>
<dbReference type="RefSeq" id="WP_220251427.1">
    <property type="nucleotide sequence ID" value="NZ_JAICCF010000003.1"/>
</dbReference>
<evidence type="ECO:0008006" key="3">
    <source>
        <dbReference type="Google" id="ProtNLM"/>
    </source>
</evidence>
<accession>A0ABS7GFD0</accession>
<sequence length="334" mass="37366">MRVLIFVVATLLLIICAFSIYEHRQQPAAPSQHVLSWYVPGIQKLKGKVDKLCTALATHQSQKEVHDAFCQSRLAYKEVEVLAEYFHPYTVQLINGNGHDTAAYAEGKAFQRLESLLYPSLHVADTQMAYVEARKLATAVNTLCHENNCPAPTDAQLFDAMRLELVRIISLGISGFDCPENSQSLKEASAALKGVKNVWDLYADRVNIYNPDLVRYTEELISAAAQRLDTGNQEYFDKQQFVTDYMNRLSVNLKLSREALSIPYNNDSYVLDPAASNIFAKNAVHPLYFSTDAMNDSSGSNDPTYEINGQQFRASYMYNLLQQNGALNAVAADN</sequence>
<reference evidence="1 2" key="1">
    <citation type="submission" date="2021-08" db="EMBL/GenBank/DDBJ databases">
        <title>The genome sequence of Chitinophaga sp. B61.</title>
        <authorList>
            <person name="Zhang X."/>
        </authorList>
    </citation>
    <scope>NUCLEOTIDE SEQUENCE [LARGE SCALE GENOMIC DNA]</scope>
    <source>
        <strain evidence="1 2">B61</strain>
    </source>
</reference>
<proteinExistence type="predicted"/>
<dbReference type="InterPro" id="IPR038352">
    <property type="entry name" value="Imelysin_sf"/>
</dbReference>
<evidence type="ECO:0000313" key="2">
    <source>
        <dbReference type="Proteomes" id="UP000812961"/>
    </source>
</evidence>
<dbReference type="Proteomes" id="UP000812961">
    <property type="component" value="Unassembled WGS sequence"/>
</dbReference>
<dbReference type="EMBL" id="JAICCF010000003">
    <property type="protein sequence ID" value="MBW8686106.1"/>
    <property type="molecule type" value="Genomic_DNA"/>
</dbReference>
<gene>
    <name evidence="1" type="ORF">K1Y79_17330</name>
</gene>
<protein>
    <recommendedName>
        <fullName evidence="3">Imelysin</fullName>
    </recommendedName>
</protein>
<dbReference type="Gene3D" id="1.20.1420.20">
    <property type="entry name" value="M75 peptidase, HXXE motif"/>
    <property type="match status" value="1"/>
</dbReference>
<keyword evidence="2" id="KW-1185">Reference proteome</keyword>
<evidence type="ECO:0000313" key="1">
    <source>
        <dbReference type="EMBL" id="MBW8686106.1"/>
    </source>
</evidence>
<name>A0ABS7GFD0_9BACT</name>